<dbReference type="InterPro" id="IPR045892">
    <property type="entry name" value="CrtISO-like"/>
</dbReference>
<evidence type="ECO:0000313" key="3">
    <source>
        <dbReference type="Proteomes" id="UP000217065"/>
    </source>
</evidence>
<dbReference type="InterPro" id="IPR036188">
    <property type="entry name" value="FAD/NAD-bd_sf"/>
</dbReference>
<dbReference type="SUPFAM" id="SSF51905">
    <property type="entry name" value="FAD/NAD(P)-binding domain"/>
    <property type="match status" value="1"/>
</dbReference>
<keyword evidence="3" id="KW-1185">Reference proteome</keyword>
<dbReference type="InterPro" id="IPR002937">
    <property type="entry name" value="Amino_oxidase"/>
</dbReference>
<dbReference type="Pfam" id="PF01593">
    <property type="entry name" value="Amino_oxidase"/>
    <property type="match status" value="1"/>
</dbReference>
<comment type="caution">
    <text evidence="2">The sequence shown here is derived from an EMBL/GenBank/DDBJ whole genome shotgun (WGS) entry which is preliminary data.</text>
</comment>
<gene>
    <name evidence="2" type="ORF">CF394_10295</name>
</gene>
<dbReference type="Proteomes" id="UP000217065">
    <property type="component" value="Unassembled WGS sequence"/>
</dbReference>
<evidence type="ECO:0000259" key="1">
    <source>
        <dbReference type="Pfam" id="PF01593"/>
    </source>
</evidence>
<reference evidence="2 3" key="1">
    <citation type="submission" date="2017-07" db="EMBL/GenBank/DDBJ databases">
        <title>Tetzosporium hominis gen.nov. sp.nov.</title>
        <authorList>
            <person name="Tetz G."/>
            <person name="Tetz V."/>
        </authorList>
    </citation>
    <scope>NUCLEOTIDE SEQUENCE [LARGE SCALE GENOMIC DNA]</scope>
    <source>
        <strain evidence="2 3">VT-49</strain>
    </source>
</reference>
<dbReference type="PANTHER" id="PTHR46313:SF3">
    <property type="entry name" value="PROLYCOPENE ISOMERASE, CHLOROPLASTIC"/>
    <property type="match status" value="1"/>
</dbReference>
<dbReference type="PANTHER" id="PTHR46313">
    <property type="match status" value="1"/>
</dbReference>
<organism evidence="2 3">
    <name type="scientific">Tetzosporium hominis</name>
    <dbReference type="NCBI Taxonomy" id="2020506"/>
    <lineage>
        <taxon>Bacteria</taxon>
        <taxon>Bacillati</taxon>
        <taxon>Bacillota</taxon>
        <taxon>Bacilli</taxon>
        <taxon>Bacillales</taxon>
        <taxon>Caryophanaceae</taxon>
        <taxon>Tetzosporium</taxon>
    </lineage>
</organism>
<dbReference type="Gene3D" id="3.50.50.60">
    <property type="entry name" value="FAD/NAD(P)-binding domain"/>
    <property type="match status" value="2"/>
</dbReference>
<dbReference type="EMBL" id="NOKQ01000220">
    <property type="protein sequence ID" value="OZS77591.1"/>
    <property type="molecule type" value="Genomic_DNA"/>
</dbReference>
<evidence type="ECO:0000313" key="2">
    <source>
        <dbReference type="EMBL" id="OZS77591.1"/>
    </source>
</evidence>
<dbReference type="Gene3D" id="3.90.660.50">
    <property type="match status" value="1"/>
</dbReference>
<name>A0A264W1Z5_9BACL</name>
<sequence length="494" mass="55155">MMKRVVVVGSGIGGLTAAALVAKEGYEVTVLEAMTELAGCAGKYQRHPYVFAAGATLGMALEPGGIHNRVFRKLGIETEADRLDPVMELHHPEVSIPYYADREKHVETLCTAFPNHASSIGTFYKEVFQLATTIRTLMDPLPVMPPKRLEDLTQVVKSLRPVHMRLVPILLQPLEALLRKHGLDQAESFRHVLDGILIDSMQTTSREASALFSCIALDIYHEGAYYVPGGLYKFGEWLAASVKQSGGTIKKPRRVRKLTRNGGGWVVEDHRGKTYETDYVVFNGDPRQLEVLLESHQWEQLAKPLQAMPDKTTWGTYSLYIAIDCTKLQKPLRPFQQISHGANGEMDEGWHFFVSASKPEDVLRAPEGYQTVTISTHTDLQKWKTKEQYDSYRELMKNRILEAVELYYPGFRDAIDVLEDGAPRGWENYTLRTEGYVGGFAQTPWHALFGAASHRSGLPGLYLCGDHIFPGGGTIGVTTSGLHVARSITKKRLI</sequence>
<proteinExistence type="predicted"/>
<dbReference type="OrthoDB" id="9789960at2"/>
<feature type="domain" description="Amine oxidase" evidence="1">
    <location>
        <begin position="12"/>
        <end position="488"/>
    </location>
</feature>
<protein>
    <submittedName>
        <fullName evidence="2">Oxidoreductase</fullName>
    </submittedName>
</protein>
<dbReference type="GO" id="GO:0016116">
    <property type="term" value="P:carotenoid metabolic process"/>
    <property type="evidence" value="ECO:0007669"/>
    <property type="project" value="InterPro"/>
</dbReference>
<dbReference type="AlphaFoldDB" id="A0A264W1Z5"/>
<dbReference type="GO" id="GO:0016491">
    <property type="term" value="F:oxidoreductase activity"/>
    <property type="evidence" value="ECO:0007669"/>
    <property type="project" value="InterPro"/>
</dbReference>
<accession>A0A264W1Z5</accession>